<sequence>MVIIRATVTSRAGARSTWQRRLEDEVAPEFGGLQLAGAGEGNLALDKNRPGCLKGGQCNGKPDGGSYVRPCTYNDQARGC</sequence>
<dbReference type="OrthoDB" id="692523at2759"/>
<dbReference type="EMBL" id="LWDX02045001">
    <property type="protein sequence ID" value="OEL22562.1"/>
    <property type="molecule type" value="Genomic_DNA"/>
</dbReference>
<accession>A0A1E5VBN2</accession>
<dbReference type="Proteomes" id="UP000095767">
    <property type="component" value="Unassembled WGS sequence"/>
</dbReference>
<organism evidence="1 2">
    <name type="scientific">Dichanthelium oligosanthes</name>
    <dbReference type="NCBI Taxonomy" id="888268"/>
    <lineage>
        <taxon>Eukaryota</taxon>
        <taxon>Viridiplantae</taxon>
        <taxon>Streptophyta</taxon>
        <taxon>Embryophyta</taxon>
        <taxon>Tracheophyta</taxon>
        <taxon>Spermatophyta</taxon>
        <taxon>Magnoliopsida</taxon>
        <taxon>Liliopsida</taxon>
        <taxon>Poales</taxon>
        <taxon>Poaceae</taxon>
        <taxon>PACMAD clade</taxon>
        <taxon>Panicoideae</taxon>
        <taxon>Panicodae</taxon>
        <taxon>Paniceae</taxon>
        <taxon>Dichantheliinae</taxon>
        <taxon>Dichanthelium</taxon>
    </lineage>
</organism>
<gene>
    <name evidence="1" type="ORF">BAE44_0016419</name>
</gene>
<keyword evidence="2" id="KW-1185">Reference proteome</keyword>
<evidence type="ECO:0000313" key="1">
    <source>
        <dbReference type="EMBL" id="OEL22562.1"/>
    </source>
</evidence>
<protein>
    <submittedName>
        <fullName evidence="1">Uncharacterized protein</fullName>
    </submittedName>
</protein>
<proteinExistence type="predicted"/>
<comment type="caution">
    <text evidence="1">The sequence shown here is derived from an EMBL/GenBank/DDBJ whole genome shotgun (WGS) entry which is preliminary data.</text>
</comment>
<dbReference type="AlphaFoldDB" id="A0A1E5VBN2"/>
<name>A0A1E5VBN2_9POAL</name>
<evidence type="ECO:0000313" key="2">
    <source>
        <dbReference type="Proteomes" id="UP000095767"/>
    </source>
</evidence>
<reference evidence="1 2" key="1">
    <citation type="submission" date="2016-09" db="EMBL/GenBank/DDBJ databases">
        <title>The draft genome of Dichanthelium oligosanthes: A C3 panicoid grass species.</title>
        <authorList>
            <person name="Studer A.J."/>
            <person name="Schnable J.C."/>
            <person name="Brutnell T.P."/>
        </authorList>
    </citation>
    <scope>NUCLEOTIDE SEQUENCE [LARGE SCALE GENOMIC DNA]</scope>
    <source>
        <strain evidence="2">cv. Kellogg 1175</strain>
        <tissue evidence="1">Leaf</tissue>
    </source>
</reference>